<dbReference type="AlphaFoldDB" id="A0A4Z2HDW0"/>
<gene>
    <name evidence="1" type="ORF">EYF80_026546</name>
</gene>
<accession>A0A4Z2HDW0</accession>
<dbReference type="EMBL" id="SRLO01000278">
    <property type="protein sequence ID" value="TNN63203.1"/>
    <property type="molecule type" value="Genomic_DNA"/>
</dbReference>
<evidence type="ECO:0000313" key="1">
    <source>
        <dbReference type="EMBL" id="TNN63203.1"/>
    </source>
</evidence>
<dbReference type="Proteomes" id="UP000314294">
    <property type="component" value="Unassembled WGS sequence"/>
</dbReference>
<proteinExistence type="predicted"/>
<protein>
    <submittedName>
        <fullName evidence="1">Uncharacterized protein</fullName>
    </submittedName>
</protein>
<organism evidence="1 2">
    <name type="scientific">Liparis tanakae</name>
    <name type="common">Tanaka's snailfish</name>
    <dbReference type="NCBI Taxonomy" id="230148"/>
    <lineage>
        <taxon>Eukaryota</taxon>
        <taxon>Metazoa</taxon>
        <taxon>Chordata</taxon>
        <taxon>Craniata</taxon>
        <taxon>Vertebrata</taxon>
        <taxon>Euteleostomi</taxon>
        <taxon>Actinopterygii</taxon>
        <taxon>Neopterygii</taxon>
        <taxon>Teleostei</taxon>
        <taxon>Neoteleostei</taxon>
        <taxon>Acanthomorphata</taxon>
        <taxon>Eupercaria</taxon>
        <taxon>Perciformes</taxon>
        <taxon>Cottioidei</taxon>
        <taxon>Cottales</taxon>
        <taxon>Liparidae</taxon>
        <taxon>Liparis</taxon>
    </lineage>
</organism>
<keyword evidence="2" id="KW-1185">Reference proteome</keyword>
<sequence>MLKHTIGRWTCTEYRKILSLHGFSRHDLECVSRSRQHIVGPGARRLRRHFFKTLGAVLKTAATMDI</sequence>
<comment type="caution">
    <text evidence="1">The sequence shown here is derived from an EMBL/GenBank/DDBJ whole genome shotgun (WGS) entry which is preliminary data.</text>
</comment>
<evidence type="ECO:0000313" key="2">
    <source>
        <dbReference type="Proteomes" id="UP000314294"/>
    </source>
</evidence>
<reference evidence="1 2" key="1">
    <citation type="submission" date="2019-03" db="EMBL/GenBank/DDBJ databases">
        <title>First draft genome of Liparis tanakae, snailfish: a comprehensive survey of snailfish specific genes.</title>
        <authorList>
            <person name="Kim W."/>
            <person name="Song I."/>
            <person name="Jeong J.-H."/>
            <person name="Kim D."/>
            <person name="Kim S."/>
            <person name="Ryu S."/>
            <person name="Song J.Y."/>
            <person name="Lee S.K."/>
        </authorList>
    </citation>
    <scope>NUCLEOTIDE SEQUENCE [LARGE SCALE GENOMIC DNA]</scope>
    <source>
        <tissue evidence="1">Muscle</tissue>
    </source>
</reference>
<name>A0A4Z2HDW0_9TELE</name>